<keyword evidence="6" id="KW-1185">Reference proteome</keyword>
<dbReference type="STRING" id="1890683.A0A427YKF8"/>
<dbReference type="Proteomes" id="UP000279259">
    <property type="component" value="Unassembled WGS sequence"/>
</dbReference>
<comment type="similarity">
    <text evidence="1">Belongs to the oxoprolinase family.</text>
</comment>
<gene>
    <name evidence="5" type="ORF">EHS25_009859</name>
</gene>
<dbReference type="InterPro" id="IPR008040">
    <property type="entry name" value="Hydant_A_N"/>
</dbReference>
<evidence type="ECO:0008006" key="7">
    <source>
        <dbReference type="Google" id="ProtNLM"/>
    </source>
</evidence>
<dbReference type="Pfam" id="PF01968">
    <property type="entry name" value="Hydantoinase_A"/>
    <property type="match status" value="2"/>
</dbReference>
<evidence type="ECO:0000259" key="2">
    <source>
        <dbReference type="Pfam" id="PF01968"/>
    </source>
</evidence>
<name>A0A427YKF8_9TREE</name>
<comment type="caution">
    <text evidence="5">The sequence shown here is derived from an EMBL/GenBank/DDBJ whole genome shotgun (WGS) entry which is preliminary data.</text>
</comment>
<evidence type="ECO:0000313" key="6">
    <source>
        <dbReference type="Proteomes" id="UP000279259"/>
    </source>
</evidence>
<reference evidence="5 6" key="1">
    <citation type="submission" date="2018-11" db="EMBL/GenBank/DDBJ databases">
        <title>Genome sequence of Saitozyma podzolica DSM 27192.</title>
        <authorList>
            <person name="Aliyu H."/>
            <person name="Gorte O."/>
            <person name="Ochsenreither K."/>
        </authorList>
    </citation>
    <scope>NUCLEOTIDE SEQUENCE [LARGE SCALE GENOMIC DNA]</scope>
    <source>
        <strain evidence="5 6">DSM 27192</strain>
    </source>
</reference>
<dbReference type="GO" id="GO:0017168">
    <property type="term" value="F:5-oxoprolinase (ATP-hydrolyzing) activity"/>
    <property type="evidence" value="ECO:0007669"/>
    <property type="project" value="TreeGrafter"/>
</dbReference>
<organism evidence="5 6">
    <name type="scientific">Saitozyma podzolica</name>
    <dbReference type="NCBI Taxonomy" id="1890683"/>
    <lineage>
        <taxon>Eukaryota</taxon>
        <taxon>Fungi</taxon>
        <taxon>Dikarya</taxon>
        <taxon>Basidiomycota</taxon>
        <taxon>Agaricomycotina</taxon>
        <taxon>Tremellomycetes</taxon>
        <taxon>Tremellales</taxon>
        <taxon>Trimorphomycetaceae</taxon>
        <taxon>Saitozyma</taxon>
    </lineage>
</organism>
<evidence type="ECO:0000259" key="4">
    <source>
        <dbReference type="Pfam" id="PF05378"/>
    </source>
</evidence>
<feature type="domain" description="Hydantoinase/oxoprolinase N-terminal" evidence="4">
    <location>
        <begin position="12"/>
        <end position="266"/>
    </location>
</feature>
<dbReference type="Pfam" id="PF02538">
    <property type="entry name" value="Hydantoinase_B"/>
    <property type="match status" value="1"/>
</dbReference>
<feature type="domain" description="Hydantoinase A/oxoprolinase" evidence="2">
    <location>
        <begin position="376"/>
        <end position="595"/>
    </location>
</feature>
<dbReference type="GO" id="GO:0006749">
    <property type="term" value="P:glutathione metabolic process"/>
    <property type="evidence" value="ECO:0007669"/>
    <property type="project" value="TreeGrafter"/>
</dbReference>
<evidence type="ECO:0000313" key="5">
    <source>
        <dbReference type="EMBL" id="RSH91560.1"/>
    </source>
</evidence>
<sequence length="1361" mass="146745">MTIPLTPRGGMRVAIDRGGTFCDVWAFIPTHLFCPPIPPELLGNAVVIPGNDNGSGSDRESGVQVTFKLLSVDPANYDDAPSEGIRRLLQIATRQHIPKGQVYDTSIIESVRMGTTVATNALLERKGEPFGLVLTQGFADMIEIGDQTRPDLFDLSLSRKHKVLYRPEDVVQADERVTLEGWSLDPAAPSVEEIVRRAKGTESEGEVVVGISGEAVRILRPLNLQKLEKDLRAMYDRGLRAVAVCLLHSYTFPQHERQVGDIARKVGFTQISLSSDLSPAIKALPRGNSAVIDAYLSPVLRAYVDGFNSHFADNKAGKRSEFMKSDGGLVSSDKWVIWPHRVQTLTNPTLVFPVPILVLRPQILRPESRPVRPIRQRPVIGFDMGGTSTDVCRFSGEFELTFESVIANTKIACPQLSIETVAAGGGSRLTYKNGMFLVGPESVGAHPGPACYRKGGDLAITDANLVLGRLIPSQFPSIFGPNADEPLDLEASRTKFQQLTAEINASRPGAKAYSLEEVAAGFIRVANEGMSRPMRNVTEQRGFAMSSHDLCCFGGAGGQHACAIATGLGIETVVIPRFSSILSAYGIACSDLTAEAAVPLSAEVTDDFAASSAFAEVQGRVQGLKAQVSQELVEQGVSDLDVEFTVTISTHYDGADTILQIPLAASLKDDFVAAHLRETSFAMQRPVRMSNIRVRGVGKSFNVTPSDYAEDLASAGSSTSAPVVKPSARTRAFFEVNGEVQSVDTPVYVLSSVPVPSKIAGPAIIVDSTQTIVVEPNARAICLNEHVILRITTQTRSLEATLDGELSTDPIMLAVFANRFMSIAEQMGHTLQRTSISVSIKERLDFSCSIHGTDGALVANAPHIPVHLGSMQYAVQAQHNHWLGKLRPGDVLLTNHPEWGGTHLPDLTVVTPVFSPDDDTQILFYVASRGHHTDIGGTGVTSMNPISKELWEEGVAVKSFRLVSQGVFEEQGVRDLFNEVAKYPGCSATRRIDHNLTDLQAAISANVRGIKLVNRLFEEFGTKTVLFYMRQIQLVAQQTIKAFFRETYDKFGGKPLRARDFMDDGTEIVLEVRINREEGTAEFDWTGTGPQVYGNGVGCDRWAETDRHSKANTPISLSYAAIIYALRSMISPEIPMPLNQGVLDPVTNIVPEASFINPTGVVAISGSTISSQRLIDVILQAFKAAACSQGCASSTGFGSGGKDASGKVTPGFTYGESLGGGSGAGPTWHGKHATCVHSTNTRLTDVEIFEQRTPLILLESQIRRGSGGRGKFVGGDGLRKTFEAREPVNFSIVSQRRVFAPKGLEGGEDGARGKNTWWKRNQEGGLVEINVGSNGIASLAKGDRVSIETPGGGGWGLAEDV</sequence>
<dbReference type="OrthoDB" id="3643at2759"/>
<dbReference type="Pfam" id="PF05378">
    <property type="entry name" value="Hydant_A_N"/>
    <property type="match status" value="1"/>
</dbReference>
<evidence type="ECO:0000256" key="1">
    <source>
        <dbReference type="ARBA" id="ARBA00010403"/>
    </source>
</evidence>
<dbReference type="GO" id="GO:0005829">
    <property type="term" value="C:cytosol"/>
    <property type="evidence" value="ECO:0007669"/>
    <property type="project" value="TreeGrafter"/>
</dbReference>
<evidence type="ECO:0000259" key="3">
    <source>
        <dbReference type="Pfam" id="PF02538"/>
    </source>
</evidence>
<dbReference type="PANTHER" id="PTHR11365:SF26">
    <property type="entry name" value="5-OXOPROLINASE"/>
    <property type="match status" value="1"/>
</dbReference>
<protein>
    <recommendedName>
        <fullName evidence="7">5-oxoprolinase</fullName>
    </recommendedName>
</protein>
<dbReference type="EMBL" id="RSCD01000008">
    <property type="protein sequence ID" value="RSH91560.1"/>
    <property type="molecule type" value="Genomic_DNA"/>
</dbReference>
<accession>A0A427YKF8</accession>
<proteinExistence type="inferred from homology"/>
<dbReference type="InterPro" id="IPR002821">
    <property type="entry name" value="Hydantoinase_A"/>
</dbReference>
<dbReference type="PANTHER" id="PTHR11365">
    <property type="entry name" value="5-OXOPROLINASE RELATED"/>
    <property type="match status" value="1"/>
</dbReference>
<feature type="domain" description="Hydantoinase B/oxoprolinase" evidence="3">
    <location>
        <begin position="809"/>
        <end position="1356"/>
    </location>
</feature>
<dbReference type="InterPro" id="IPR045079">
    <property type="entry name" value="Oxoprolinase-like"/>
</dbReference>
<dbReference type="InterPro" id="IPR003692">
    <property type="entry name" value="Hydantoinase_B"/>
</dbReference>
<feature type="domain" description="Hydantoinase A/oxoprolinase" evidence="2">
    <location>
        <begin position="286"/>
        <end position="334"/>
    </location>
</feature>